<comment type="caution">
    <text evidence="1">The sequence shown here is derived from an EMBL/GenBank/DDBJ whole genome shotgun (WGS) entry which is preliminary data.</text>
</comment>
<accession>A0ACC2V7W8</accession>
<name>A0ACC2V7W8_9TREE</name>
<proteinExistence type="predicted"/>
<evidence type="ECO:0000313" key="1">
    <source>
        <dbReference type="EMBL" id="KAJ9095148.1"/>
    </source>
</evidence>
<evidence type="ECO:0000313" key="2">
    <source>
        <dbReference type="Proteomes" id="UP001241377"/>
    </source>
</evidence>
<dbReference type="EMBL" id="JASBWR010000104">
    <property type="protein sequence ID" value="KAJ9095148.1"/>
    <property type="molecule type" value="Genomic_DNA"/>
</dbReference>
<protein>
    <submittedName>
        <fullName evidence="1">Uncharacterized protein</fullName>
    </submittedName>
</protein>
<keyword evidence="2" id="KW-1185">Reference proteome</keyword>
<gene>
    <name evidence="1" type="ORF">QFC19_007716</name>
</gene>
<reference evidence="1" key="1">
    <citation type="submission" date="2023-04" db="EMBL/GenBank/DDBJ databases">
        <title>Draft Genome sequencing of Naganishia species isolated from polar environments using Oxford Nanopore Technology.</title>
        <authorList>
            <person name="Leo P."/>
            <person name="Venkateswaran K."/>
        </authorList>
    </citation>
    <scope>NUCLEOTIDE SEQUENCE</scope>
    <source>
        <strain evidence="1">MNA-CCFEE 5261</strain>
    </source>
</reference>
<sequence length="458" mass="50472">MKPVNLAIGFCLATNYVHGYPTVLDKRNLLLDGFANLFNSSGDLNATSISEGIFQDVKDLGGIILSLDLMIESVVDTSEIHGISGAFNYLKEIFESQTWKSIYSGIIKLVFEENGLETVIINYSQRLNNLNNTNTRSPKSAVYPSANSKDAPYSLLEQKLRSAIEIPSGYEYGKGDKKPVLLVPGTGSYGGNGFYTNYIKLLNQTDFADVAWLNIPNYLLEDSQLNAEYVAYGVNYLSGISEGKKVSVISWSQGGLITQWALKYWPSLRENMGEFIPVAADFHGTELAPAICPSFPKLSCAPSVLQQEYNSNYVRTLRENDGDSAYVPTTSLFSGFDEIVQPQSKNASAALKDARNVGVGNYQFQNLCPNNTAGRYYTHEGSLYNPVGYALAADALKHGGVGDPSRIDLEHLCTLPFPEELDYADVLTTEVELLYCGFNIIFGKGKVKEEPRIRDYAK</sequence>
<dbReference type="Proteomes" id="UP001241377">
    <property type="component" value="Unassembled WGS sequence"/>
</dbReference>
<organism evidence="1 2">
    <name type="scientific">Naganishia cerealis</name>
    <dbReference type="NCBI Taxonomy" id="610337"/>
    <lineage>
        <taxon>Eukaryota</taxon>
        <taxon>Fungi</taxon>
        <taxon>Dikarya</taxon>
        <taxon>Basidiomycota</taxon>
        <taxon>Agaricomycotina</taxon>
        <taxon>Tremellomycetes</taxon>
        <taxon>Filobasidiales</taxon>
        <taxon>Filobasidiaceae</taxon>
        <taxon>Naganishia</taxon>
    </lineage>
</organism>